<dbReference type="PANTHER" id="PTHR10578">
    <property type="entry name" value="S -2-HYDROXY-ACID OXIDASE-RELATED"/>
    <property type="match status" value="1"/>
</dbReference>
<feature type="binding site" evidence="7">
    <location>
        <position position="233"/>
    </location>
    <ligand>
        <name>FMN</name>
        <dbReference type="ChEBI" id="CHEBI:58210"/>
    </ligand>
</feature>
<evidence type="ECO:0000259" key="8">
    <source>
        <dbReference type="PROSITE" id="PS51349"/>
    </source>
</evidence>
<feature type="binding site" evidence="7">
    <location>
        <position position="257"/>
    </location>
    <ligand>
        <name>glyoxylate</name>
        <dbReference type="ChEBI" id="CHEBI:36655"/>
    </ligand>
</feature>
<keyword evidence="3 7" id="KW-0288">FMN</keyword>
<proteinExistence type="inferred from homology"/>
<dbReference type="InterPro" id="IPR013785">
    <property type="entry name" value="Aldolase_TIM"/>
</dbReference>
<dbReference type="AlphaFoldDB" id="A0A437H1Y8"/>
<dbReference type="CDD" id="cd02809">
    <property type="entry name" value="alpha_hydroxyacid_oxid_FMN"/>
    <property type="match status" value="1"/>
</dbReference>
<evidence type="ECO:0000256" key="3">
    <source>
        <dbReference type="ARBA" id="ARBA00022643"/>
    </source>
</evidence>
<comment type="caution">
    <text evidence="9">The sequence shown here is derived from an EMBL/GenBank/DDBJ whole genome shotgun (WGS) entry which is preliminary data.</text>
</comment>
<dbReference type="GO" id="GO:0016491">
    <property type="term" value="F:oxidoreductase activity"/>
    <property type="evidence" value="ECO:0007669"/>
    <property type="project" value="UniProtKB-KW"/>
</dbReference>
<keyword evidence="4" id="KW-0560">Oxidoreductase</keyword>
<feature type="binding site" evidence="7">
    <location>
        <begin position="310"/>
        <end position="311"/>
    </location>
    <ligand>
        <name>FMN</name>
        <dbReference type="ChEBI" id="CHEBI:58210"/>
    </ligand>
</feature>
<accession>A0A437H1Y8</accession>
<dbReference type="EMBL" id="RXOL01000001">
    <property type="protein sequence ID" value="RVQ69640.1"/>
    <property type="molecule type" value="Genomic_DNA"/>
</dbReference>
<dbReference type="PANTHER" id="PTHR10578:SF107">
    <property type="entry name" value="2-HYDROXYACID OXIDASE 1"/>
    <property type="match status" value="1"/>
</dbReference>
<gene>
    <name evidence="9" type="ORF">EKN06_05630</name>
</gene>
<evidence type="ECO:0000313" key="10">
    <source>
        <dbReference type="Proteomes" id="UP000283003"/>
    </source>
</evidence>
<feature type="active site" description="Proton acceptor" evidence="6">
    <location>
        <position position="257"/>
    </location>
</feature>
<evidence type="ECO:0000256" key="2">
    <source>
        <dbReference type="ARBA" id="ARBA00022630"/>
    </source>
</evidence>
<feature type="binding site" evidence="7">
    <location>
        <position position="179"/>
    </location>
    <ligand>
        <name>FMN</name>
        <dbReference type="ChEBI" id="CHEBI:58210"/>
    </ligand>
</feature>
<keyword evidence="10" id="KW-1185">Reference proteome</keyword>
<feature type="binding site" evidence="7">
    <location>
        <position position="153"/>
    </location>
    <ligand>
        <name>glyoxylate</name>
        <dbReference type="ChEBI" id="CHEBI:36655"/>
    </ligand>
</feature>
<dbReference type="Pfam" id="PF01070">
    <property type="entry name" value="FMN_dh"/>
    <property type="match status" value="1"/>
</dbReference>
<feature type="binding site" evidence="7">
    <location>
        <position position="151"/>
    </location>
    <ligand>
        <name>FMN</name>
        <dbReference type="ChEBI" id="CHEBI:58210"/>
    </ligand>
</feature>
<feature type="binding site" evidence="7">
    <location>
        <position position="45"/>
    </location>
    <ligand>
        <name>glyoxylate</name>
        <dbReference type="ChEBI" id="CHEBI:36655"/>
    </ligand>
</feature>
<evidence type="ECO:0000256" key="4">
    <source>
        <dbReference type="ARBA" id="ARBA00023002"/>
    </source>
</evidence>
<evidence type="ECO:0000313" key="9">
    <source>
        <dbReference type="EMBL" id="RVQ69640.1"/>
    </source>
</evidence>
<evidence type="ECO:0000256" key="1">
    <source>
        <dbReference type="ARBA" id="ARBA00001917"/>
    </source>
</evidence>
<feature type="binding site" evidence="7">
    <location>
        <begin position="100"/>
        <end position="102"/>
    </location>
    <ligand>
        <name>FMN</name>
        <dbReference type="ChEBI" id="CHEBI:58210"/>
    </ligand>
</feature>
<reference evidence="9 10" key="1">
    <citation type="submission" date="2018-12" db="EMBL/GenBank/DDBJ databases">
        <title>Croceicoccus ponticola sp. nov., a lipolytic bacterium isolated from seawater.</title>
        <authorList>
            <person name="Yoon J.-H."/>
        </authorList>
    </citation>
    <scope>NUCLEOTIDE SEQUENCE [LARGE SCALE GENOMIC DNA]</scope>
    <source>
        <strain evidence="9 10">GM-16</strain>
    </source>
</reference>
<dbReference type="Gene3D" id="3.20.20.70">
    <property type="entry name" value="Aldolase class I"/>
    <property type="match status" value="1"/>
</dbReference>
<dbReference type="InterPro" id="IPR000262">
    <property type="entry name" value="FMN-dep_DH"/>
</dbReference>
<dbReference type="Proteomes" id="UP000283003">
    <property type="component" value="Unassembled WGS sequence"/>
</dbReference>
<dbReference type="InterPro" id="IPR012133">
    <property type="entry name" value="Alpha-hydoxy_acid_DH_FMN"/>
</dbReference>
<feature type="domain" description="FMN hydroxy acid dehydrogenase" evidence="8">
    <location>
        <begin position="19"/>
        <end position="361"/>
    </location>
</feature>
<comment type="similarity">
    <text evidence="5">Belongs to the FMN-dependent alpha-hydroxy acid dehydrogenase family.</text>
</comment>
<protein>
    <recommendedName>
        <fullName evidence="8">FMN hydroxy acid dehydrogenase domain-containing protein</fullName>
    </recommendedName>
</protein>
<dbReference type="InterPro" id="IPR037396">
    <property type="entry name" value="FMN_HAD"/>
</dbReference>
<feature type="binding site" evidence="7">
    <location>
        <begin position="287"/>
        <end position="291"/>
    </location>
    <ligand>
        <name>FMN</name>
        <dbReference type="ChEBI" id="CHEBI:58210"/>
    </ligand>
</feature>
<comment type="cofactor">
    <cofactor evidence="1">
        <name>FMN</name>
        <dbReference type="ChEBI" id="CHEBI:58210"/>
    </cofactor>
</comment>
<evidence type="ECO:0000256" key="5">
    <source>
        <dbReference type="ARBA" id="ARBA00024042"/>
    </source>
</evidence>
<dbReference type="SUPFAM" id="SSF51395">
    <property type="entry name" value="FMN-linked oxidoreductases"/>
    <property type="match status" value="1"/>
</dbReference>
<dbReference type="PROSITE" id="PS51349">
    <property type="entry name" value="FMN_HYDROXY_ACID_DH_2"/>
    <property type="match status" value="1"/>
</dbReference>
<feature type="binding site" evidence="7">
    <location>
        <position position="255"/>
    </location>
    <ligand>
        <name>FMN</name>
        <dbReference type="ChEBI" id="CHEBI:58210"/>
    </ligand>
</feature>
<keyword evidence="2 7" id="KW-0285">Flavoprotein</keyword>
<organism evidence="9 10">
    <name type="scientific">Croceicoccus ponticola</name>
    <dbReference type="NCBI Taxonomy" id="2217664"/>
    <lineage>
        <taxon>Bacteria</taxon>
        <taxon>Pseudomonadati</taxon>
        <taxon>Pseudomonadota</taxon>
        <taxon>Alphaproteobacteria</taxon>
        <taxon>Sphingomonadales</taxon>
        <taxon>Erythrobacteraceae</taxon>
        <taxon>Croceicoccus</taxon>
    </lineage>
</organism>
<dbReference type="GO" id="GO:0010181">
    <property type="term" value="F:FMN binding"/>
    <property type="evidence" value="ECO:0007669"/>
    <property type="project" value="InterPro"/>
</dbReference>
<evidence type="ECO:0000256" key="7">
    <source>
        <dbReference type="PIRSR" id="PIRSR000138-2"/>
    </source>
</evidence>
<dbReference type="PIRSF" id="PIRSF000138">
    <property type="entry name" value="Al-hdrx_acd_dh"/>
    <property type="match status" value="1"/>
</dbReference>
<evidence type="ECO:0000256" key="6">
    <source>
        <dbReference type="PIRSR" id="PIRSR000138-1"/>
    </source>
</evidence>
<sequence>MHPFAYYHIDDDVMRNPPEDPMQWHDAEGVMAVARQSLHEAVWRYLQTGMAESETGAMNERAWSELRLIPRVPFGSERALPAIGCRLSGCDVAGPLIVAPTGRATRFHPDGELAVLRAGRSRNLLVALPSSVAHALEPLHAACPDAKWWQQLYCSDDRAYLRDICQTAKALGCRAMVLTVDLREPADTSHMPTAPIASWEAGIEKRAIPVRLRADFKDIEWFTEAAGLPVIVKGVMHPEDVRHCAEIGVKGVVVSNHGGMLRDAAATAQVLGACVGEAGGRLEVFVDGAIRNGRTLLKAQALGASGVLVGRIFSASLAAAGEDGVARSMDMFLGELRHSLLDVGKNGLDELGTDCLFQSMVNGGFLA</sequence>
<name>A0A437H1Y8_9SPHN</name>